<dbReference type="Gene3D" id="3.90.1570.10">
    <property type="entry name" value="tt1808, chain A"/>
    <property type="match status" value="1"/>
</dbReference>
<reference evidence="2" key="1">
    <citation type="submission" date="2019-09" db="EMBL/GenBank/DDBJ databases">
        <title>Characterisation of the sponge microbiome using genome-centric metagenomics.</title>
        <authorList>
            <person name="Engelberts J.P."/>
            <person name="Robbins S.J."/>
            <person name="De Goeij J.M."/>
            <person name="Aranda M."/>
            <person name="Bell S.C."/>
            <person name="Webster N.S."/>
        </authorList>
    </citation>
    <scope>NUCLEOTIDE SEQUENCE</scope>
    <source>
        <strain evidence="2">SB0661_bin_32</strain>
    </source>
</reference>
<feature type="domain" description="Putative restriction endonuclease" evidence="1">
    <location>
        <begin position="18"/>
        <end position="181"/>
    </location>
</feature>
<dbReference type="InterPro" id="IPR011335">
    <property type="entry name" value="Restrct_endonuc-II-like"/>
</dbReference>
<dbReference type="PANTHER" id="PTHR34107:SF4">
    <property type="entry name" value="SLL1222 PROTEIN"/>
    <property type="match status" value="1"/>
</dbReference>
<accession>A0A6B1D6U3</accession>
<proteinExistence type="predicted"/>
<dbReference type="EMBL" id="VXMH01000042">
    <property type="protein sequence ID" value="MYC95085.1"/>
    <property type="molecule type" value="Genomic_DNA"/>
</dbReference>
<dbReference type="Pfam" id="PF05685">
    <property type="entry name" value="Uma2"/>
    <property type="match status" value="1"/>
</dbReference>
<organism evidence="2">
    <name type="scientific">Caldilineaceae bacterium SB0661_bin_32</name>
    <dbReference type="NCBI Taxonomy" id="2605255"/>
    <lineage>
        <taxon>Bacteria</taxon>
        <taxon>Bacillati</taxon>
        <taxon>Chloroflexota</taxon>
        <taxon>Caldilineae</taxon>
        <taxon>Caldilineales</taxon>
        <taxon>Caldilineaceae</taxon>
    </lineage>
</organism>
<evidence type="ECO:0000313" key="2">
    <source>
        <dbReference type="EMBL" id="MYC95085.1"/>
    </source>
</evidence>
<dbReference type="CDD" id="cd06260">
    <property type="entry name" value="DUF820-like"/>
    <property type="match status" value="1"/>
</dbReference>
<dbReference type="InterPro" id="IPR008538">
    <property type="entry name" value="Uma2"/>
</dbReference>
<dbReference type="PANTHER" id="PTHR34107">
    <property type="entry name" value="SLL0198 PROTEIN-RELATED"/>
    <property type="match status" value="1"/>
</dbReference>
<keyword evidence="2" id="KW-0255">Endonuclease</keyword>
<dbReference type="AlphaFoldDB" id="A0A6B1D6U3"/>
<gene>
    <name evidence="2" type="ORF">F4X14_08935</name>
</gene>
<protein>
    <submittedName>
        <fullName evidence="2">Uma2 family endonuclease</fullName>
    </submittedName>
</protein>
<name>A0A6B1D6U3_9CHLR</name>
<dbReference type="GO" id="GO:0004519">
    <property type="term" value="F:endonuclease activity"/>
    <property type="evidence" value="ECO:0007669"/>
    <property type="project" value="UniProtKB-KW"/>
</dbReference>
<keyword evidence="2" id="KW-0378">Hydrolase</keyword>
<evidence type="ECO:0000259" key="1">
    <source>
        <dbReference type="Pfam" id="PF05685"/>
    </source>
</evidence>
<dbReference type="SUPFAM" id="SSF52980">
    <property type="entry name" value="Restriction endonuclease-like"/>
    <property type="match status" value="1"/>
</dbReference>
<dbReference type="InterPro" id="IPR012296">
    <property type="entry name" value="Nuclease_put_TT1808"/>
</dbReference>
<sequence>MGPNVTDAQARHTYADYLETSDDERYELLNGELVMVPSPKEIHQSILGILHLMVGTFVRERRLGKVYFAPFDVVLSDTDVVQPDLLFVSNERIGIVTADNVQGAPDLVVEILSPATAERDRTIKLDLYATHGVKEYWIVDPDAKTIMVMLRGVGGFEAAGIYGAGETLRSPTLEGFSIEVEEVL</sequence>
<keyword evidence="2" id="KW-0540">Nuclease</keyword>
<comment type="caution">
    <text evidence="2">The sequence shown here is derived from an EMBL/GenBank/DDBJ whole genome shotgun (WGS) entry which is preliminary data.</text>
</comment>